<dbReference type="SMART" id="SM00094">
    <property type="entry name" value="TR_FER"/>
    <property type="match status" value="1"/>
</dbReference>
<dbReference type="SUPFAM" id="SSF53850">
    <property type="entry name" value="Periplasmic binding protein-like II"/>
    <property type="match status" value="2"/>
</dbReference>
<accession>A0AAJ6YVM3</accession>
<keyword evidence="1" id="KW-0732">Signal</keyword>
<dbReference type="Gene3D" id="3.40.190.10">
    <property type="entry name" value="Periplasmic binding protein-like II"/>
    <property type="match status" value="3"/>
</dbReference>
<evidence type="ECO:0000313" key="4">
    <source>
        <dbReference type="RefSeq" id="XP_011505189.1"/>
    </source>
</evidence>
<proteinExistence type="predicted"/>
<protein>
    <submittedName>
        <fullName evidence="4">Transferrin isoform X2</fullName>
    </submittedName>
</protein>
<dbReference type="Pfam" id="PF00405">
    <property type="entry name" value="Transferrin"/>
    <property type="match status" value="2"/>
</dbReference>
<dbReference type="GO" id="GO:0045047">
    <property type="term" value="P:protein targeting to ER"/>
    <property type="evidence" value="ECO:0007669"/>
    <property type="project" value="TreeGrafter"/>
</dbReference>
<evidence type="ECO:0000256" key="1">
    <source>
        <dbReference type="SAM" id="SignalP"/>
    </source>
</evidence>
<keyword evidence="3" id="KW-1185">Reference proteome</keyword>
<dbReference type="CDD" id="cd13529">
    <property type="entry name" value="PBP2_transferrin"/>
    <property type="match status" value="1"/>
</dbReference>
<feature type="chain" id="PRO_5042482837" evidence="1">
    <location>
        <begin position="23"/>
        <end position="710"/>
    </location>
</feature>
<dbReference type="PANTHER" id="PTHR11485">
    <property type="entry name" value="TRANSFERRIN"/>
    <property type="match status" value="1"/>
</dbReference>
<dbReference type="GeneID" id="105368004"/>
<dbReference type="AlphaFoldDB" id="A0AAJ6YVM3"/>
<evidence type="ECO:0000259" key="2">
    <source>
        <dbReference type="PROSITE" id="PS51408"/>
    </source>
</evidence>
<sequence>MKVLWIFIVCFSFHLWQHAVSAGALKFCTTTKRQSRTNDVLLRKCKELNDNFNEIVCQIAIDRLTCLKMLSAGLADFTILEPEDLSITTMSIIDSSNILVTHELKMFSENKPQYDLEMIAIVKNNFDNTWVTKDKKLCYIGFETGYKPNYQYHYTSYFEKWLINKNCDPKKTLIENRIADISYHFESACIAGPWTLDAAYDGILKSKYKNLCALCGSPSGCYEGDRFYGMQGAISCLLENVGEIAWLSRSIAVPYFAEMSSYGFSLLCPDGMFIPLSVNKTCTWITEPRPTIVARSEVADRVLKSITDMERSGKAFYSIVHASYKFSHLKNVVPALIPEEYMRSFQGYLSSKVHSYCPPDRTVRWCVSSNIEASKCGWIQAAALAVDIQPKISCIQQKDKKSAIQAIVDDRCDVYIAKPEEELNARSMNLTPIAHLISNKDLEANRFAAIVKKDAKFKNLNDLKGSNACFTGYKSVGWNSFFTILRNSSSRWDCSDAKAMSQFFNRSCVYGLSEMNTTIPKNLYSLCNSSFIDKSLGPEENTFKCLMNGGDVAFVNVSAAKKYYSEFSIFYMNYKILCQDETNKSEEPCFLVETTLGSILASKNITQVRREEIYLLFLSLDRFFGNIYDRETAMFTLYGPYEGHSDIIFPDKTQHLQKHVDDRRRGQTYEEILENLQDKVICGLSSNSSLKSSISFLTFMIFHAIWTLSA</sequence>
<dbReference type="GO" id="GO:0005785">
    <property type="term" value="C:signal recognition particle receptor complex"/>
    <property type="evidence" value="ECO:0007669"/>
    <property type="project" value="TreeGrafter"/>
</dbReference>
<gene>
    <name evidence="4" type="primary">LOC105368004</name>
</gene>
<organism evidence="3 4">
    <name type="scientific">Ceratosolen solmsi marchali</name>
    <dbReference type="NCBI Taxonomy" id="326594"/>
    <lineage>
        <taxon>Eukaryota</taxon>
        <taxon>Metazoa</taxon>
        <taxon>Ecdysozoa</taxon>
        <taxon>Arthropoda</taxon>
        <taxon>Hexapoda</taxon>
        <taxon>Insecta</taxon>
        <taxon>Pterygota</taxon>
        <taxon>Neoptera</taxon>
        <taxon>Endopterygota</taxon>
        <taxon>Hymenoptera</taxon>
        <taxon>Apocrita</taxon>
        <taxon>Proctotrupomorpha</taxon>
        <taxon>Chalcidoidea</taxon>
        <taxon>Agaonidae</taxon>
        <taxon>Agaoninae</taxon>
        <taxon>Ceratosolen</taxon>
    </lineage>
</organism>
<name>A0AAJ6YVM3_9HYME</name>
<evidence type="ECO:0000313" key="3">
    <source>
        <dbReference type="Proteomes" id="UP000695007"/>
    </source>
</evidence>
<dbReference type="InterPro" id="IPR001156">
    <property type="entry name" value="Transferrin-like_dom"/>
</dbReference>
<feature type="domain" description="Transferrin-like" evidence="2">
    <location>
        <begin position="25"/>
        <end position="350"/>
    </location>
</feature>
<dbReference type="PANTHER" id="PTHR11485:SF34">
    <property type="entry name" value="SIGNAL RECOGNITION PARTICLE RECEPTOR SUBUNIT BETA"/>
    <property type="match status" value="1"/>
</dbReference>
<dbReference type="Proteomes" id="UP000695007">
    <property type="component" value="Unplaced"/>
</dbReference>
<dbReference type="CTD" id="36800"/>
<dbReference type="PROSITE" id="PS51408">
    <property type="entry name" value="TRANSFERRIN_LIKE_4"/>
    <property type="match status" value="2"/>
</dbReference>
<feature type="domain" description="Transferrin-like" evidence="2">
    <location>
        <begin position="363"/>
        <end position="678"/>
    </location>
</feature>
<feature type="signal peptide" evidence="1">
    <location>
        <begin position="1"/>
        <end position="22"/>
    </location>
</feature>
<dbReference type="RefSeq" id="XP_011505189.1">
    <property type="nucleotide sequence ID" value="XM_011506887.1"/>
</dbReference>
<reference evidence="4" key="1">
    <citation type="submission" date="2025-08" db="UniProtKB">
        <authorList>
            <consortium name="RefSeq"/>
        </authorList>
    </citation>
    <scope>IDENTIFICATION</scope>
</reference>
<dbReference type="PRINTS" id="PR00422">
    <property type="entry name" value="TRANSFERRIN"/>
</dbReference>